<sequence>MSNTIRLTAAQAMIKWLSVQMTPTASSSEAVGVQKSASSSEAVGNQKLERYIDGMWAIFGHGNVAGIGEALHAARDVFPTWRGQNEQTMAHAAIAYAKGKKRTRAMAVTTSIGPGSTNVVTAAALAHVNRLPLLIVAGDVFANRRPDPVLQQVEDFDDGTVSANDCFKPVSRYFDRITRPEHLLTALPRALRTMTDPANCGPAVLAFCQDVQTEAYDYPEAFFEPRVWHTRRPAPDARELDEVASLIKSARNPVIIAGGGVIYAGAEQTLAAFATQHGIPVVETQAGKSALAQSHPMNFGALGVDGSAAANAATEAADLVIGVGTRLQDFTTGSRTLFGADATLVSINIHGYDAAKHGAVSLVGDAKVALEALTAAIGNYKAEAPNAQAREDWLRAVDAYCARPDDQAAKPTDGQVIGAVQRATDETAIAMCAAGTMPGALKLLWQPAQGGYHMEYGYSCMGYEVAGAMGLKLAEPARDVICFVGDGSYMMANSELATAVMRRIPFTVVLTDNAGYGCINRLQTMGCGGEPFNNMYVDCNVEDQPKIDYVAHAASMGAHAVKAATTDQLEAEIKAARTRNIPTVIVIETTAKTFPGTGLDTRAGAHGYFWDVAVPQVSERQKQRDRYADYITQIARQSLIN</sequence>
<dbReference type="CDD" id="cd07035">
    <property type="entry name" value="TPP_PYR_POX_like"/>
    <property type="match status" value="1"/>
</dbReference>
<evidence type="ECO:0000259" key="7">
    <source>
        <dbReference type="Pfam" id="PF02776"/>
    </source>
</evidence>
<dbReference type="Pfam" id="PF02775">
    <property type="entry name" value="TPP_enzyme_C"/>
    <property type="match status" value="1"/>
</dbReference>
<dbReference type="InterPro" id="IPR012001">
    <property type="entry name" value="Thiamin_PyroP_enz_TPP-bd_dom"/>
</dbReference>
<dbReference type="KEGG" id="cmar:IMCC12053_199"/>
<dbReference type="InterPro" id="IPR012000">
    <property type="entry name" value="Thiamin_PyroP_enz_cen_dom"/>
</dbReference>
<dbReference type="GO" id="GO:0005948">
    <property type="term" value="C:acetolactate synthase complex"/>
    <property type="evidence" value="ECO:0007669"/>
    <property type="project" value="TreeGrafter"/>
</dbReference>
<dbReference type="Pfam" id="PF00205">
    <property type="entry name" value="TPP_enzyme_M"/>
    <property type="match status" value="1"/>
</dbReference>
<dbReference type="GO" id="GO:0030976">
    <property type="term" value="F:thiamine pyrophosphate binding"/>
    <property type="evidence" value="ECO:0007669"/>
    <property type="project" value="InterPro"/>
</dbReference>
<keyword evidence="3 4" id="KW-0786">Thiamine pyrophosphate</keyword>
<dbReference type="GO" id="GO:0019310">
    <property type="term" value="P:inositol catabolic process"/>
    <property type="evidence" value="ECO:0007669"/>
    <property type="project" value="InterPro"/>
</dbReference>
<organism evidence="8 9">
    <name type="scientific">Celeribacter marinus</name>
    <dbReference type="NCBI Taxonomy" id="1397108"/>
    <lineage>
        <taxon>Bacteria</taxon>
        <taxon>Pseudomonadati</taxon>
        <taxon>Pseudomonadota</taxon>
        <taxon>Alphaproteobacteria</taxon>
        <taxon>Rhodobacterales</taxon>
        <taxon>Roseobacteraceae</taxon>
        <taxon>Celeribacter</taxon>
    </lineage>
</organism>
<dbReference type="GO" id="GO:0000287">
    <property type="term" value="F:magnesium ion binding"/>
    <property type="evidence" value="ECO:0007669"/>
    <property type="project" value="InterPro"/>
</dbReference>
<name>A0A0N7HI39_9RHOB</name>
<dbReference type="PANTHER" id="PTHR18968:SF9">
    <property type="entry name" value="3D-(3,5_4)-TRIHYDROXYCYCLOHEXANE-1,2-DIONE HYDROLASE"/>
    <property type="match status" value="1"/>
</dbReference>
<gene>
    <name evidence="8" type="ORF">IMCC12053_199</name>
</gene>
<comment type="similarity">
    <text evidence="1 4">Belongs to the TPP enzyme family.</text>
</comment>
<dbReference type="InterPro" id="IPR000399">
    <property type="entry name" value="TPP-bd_CS"/>
</dbReference>
<dbReference type="GO" id="GO:0009097">
    <property type="term" value="P:isoleucine biosynthetic process"/>
    <property type="evidence" value="ECO:0007669"/>
    <property type="project" value="TreeGrafter"/>
</dbReference>
<dbReference type="GO" id="GO:0050660">
    <property type="term" value="F:flavin adenine dinucleotide binding"/>
    <property type="evidence" value="ECO:0007669"/>
    <property type="project" value="TreeGrafter"/>
</dbReference>
<dbReference type="Pfam" id="PF02776">
    <property type="entry name" value="TPP_enzyme_N"/>
    <property type="match status" value="1"/>
</dbReference>
<keyword evidence="9" id="KW-1185">Reference proteome</keyword>
<protein>
    <submittedName>
        <fullName evidence="8">Epi-inositol hydrolase</fullName>
    </submittedName>
</protein>
<dbReference type="PROSITE" id="PS00187">
    <property type="entry name" value="TPP_ENZYMES"/>
    <property type="match status" value="1"/>
</dbReference>
<dbReference type="RefSeq" id="WP_062214871.1">
    <property type="nucleotide sequence ID" value="NZ_CP012023.1"/>
</dbReference>
<dbReference type="InterPro" id="IPR045229">
    <property type="entry name" value="TPP_enz"/>
</dbReference>
<proteinExistence type="inferred from homology"/>
<dbReference type="InterPro" id="IPR011766">
    <property type="entry name" value="TPP_enzyme_TPP-bd"/>
</dbReference>
<evidence type="ECO:0000259" key="5">
    <source>
        <dbReference type="Pfam" id="PF00205"/>
    </source>
</evidence>
<dbReference type="GO" id="GO:0009099">
    <property type="term" value="P:L-valine biosynthetic process"/>
    <property type="evidence" value="ECO:0007669"/>
    <property type="project" value="TreeGrafter"/>
</dbReference>
<dbReference type="GO" id="GO:0003984">
    <property type="term" value="F:acetolactate synthase activity"/>
    <property type="evidence" value="ECO:0007669"/>
    <property type="project" value="TreeGrafter"/>
</dbReference>
<dbReference type="PATRIC" id="fig|1397108.4.peg.212"/>
<keyword evidence="8" id="KW-0378">Hydrolase</keyword>
<dbReference type="EMBL" id="CP012023">
    <property type="protein sequence ID" value="ALI54149.1"/>
    <property type="molecule type" value="Genomic_DNA"/>
</dbReference>
<keyword evidence="2" id="KW-0808">Transferase</keyword>
<evidence type="ECO:0000256" key="2">
    <source>
        <dbReference type="ARBA" id="ARBA00022679"/>
    </source>
</evidence>
<feature type="domain" description="Thiamine pyrophosphate enzyme central" evidence="5">
    <location>
        <begin position="240"/>
        <end position="373"/>
    </location>
</feature>
<dbReference type="Proteomes" id="UP000064920">
    <property type="component" value="Chromosome"/>
</dbReference>
<evidence type="ECO:0000256" key="4">
    <source>
        <dbReference type="RuleBase" id="RU362132"/>
    </source>
</evidence>
<evidence type="ECO:0000313" key="9">
    <source>
        <dbReference type="Proteomes" id="UP000064920"/>
    </source>
</evidence>
<dbReference type="GO" id="GO:0016823">
    <property type="term" value="F:hydrolase activity, acting on acid carbon-carbon bonds, in ketonic substances"/>
    <property type="evidence" value="ECO:0007669"/>
    <property type="project" value="InterPro"/>
</dbReference>
<dbReference type="SUPFAM" id="SSF52467">
    <property type="entry name" value="DHS-like NAD/FAD-binding domain"/>
    <property type="match status" value="1"/>
</dbReference>
<dbReference type="Gene3D" id="3.40.50.1220">
    <property type="entry name" value="TPP-binding domain"/>
    <property type="match status" value="1"/>
</dbReference>
<dbReference type="SUPFAM" id="SSF52518">
    <property type="entry name" value="Thiamin diphosphate-binding fold (THDP-binding)"/>
    <property type="match status" value="2"/>
</dbReference>
<reference evidence="8 9" key="1">
    <citation type="submission" date="2015-05" db="EMBL/GenBank/DDBJ databases">
        <authorList>
            <person name="Wang D.B."/>
            <person name="Wang M."/>
        </authorList>
    </citation>
    <scope>NUCLEOTIDE SEQUENCE [LARGE SCALE GENOMIC DNA]</scope>
    <source>
        <strain evidence="8 9">IMCC 12053</strain>
    </source>
</reference>
<evidence type="ECO:0000259" key="6">
    <source>
        <dbReference type="Pfam" id="PF02775"/>
    </source>
</evidence>
<accession>A0A0N7HI39</accession>
<evidence type="ECO:0000256" key="1">
    <source>
        <dbReference type="ARBA" id="ARBA00007812"/>
    </source>
</evidence>
<dbReference type="InterPro" id="IPR030817">
    <property type="entry name" value="Myo_inos_IolD"/>
</dbReference>
<dbReference type="Gene3D" id="3.40.50.970">
    <property type="match status" value="2"/>
</dbReference>
<dbReference type="NCBIfam" id="TIGR04377">
    <property type="entry name" value="myo_inos_iolD"/>
    <property type="match status" value="1"/>
</dbReference>
<evidence type="ECO:0000313" key="8">
    <source>
        <dbReference type="EMBL" id="ALI54149.1"/>
    </source>
</evidence>
<dbReference type="AlphaFoldDB" id="A0A0N7HI39"/>
<dbReference type="InterPro" id="IPR029035">
    <property type="entry name" value="DHS-like_NAD/FAD-binding_dom"/>
</dbReference>
<feature type="domain" description="Thiamine pyrophosphate enzyme TPP-binding" evidence="6">
    <location>
        <begin position="435"/>
        <end position="587"/>
    </location>
</feature>
<feature type="domain" description="Thiamine pyrophosphate enzyme N-terminal TPP-binding" evidence="7">
    <location>
        <begin position="78"/>
        <end position="151"/>
    </location>
</feature>
<dbReference type="PANTHER" id="PTHR18968">
    <property type="entry name" value="THIAMINE PYROPHOSPHATE ENZYMES"/>
    <property type="match status" value="1"/>
</dbReference>
<dbReference type="STRING" id="1397108.IMCC12053_199"/>
<evidence type="ECO:0000256" key="3">
    <source>
        <dbReference type="ARBA" id="ARBA00023052"/>
    </source>
</evidence>
<dbReference type="InterPro" id="IPR029061">
    <property type="entry name" value="THDP-binding"/>
</dbReference>